<comment type="similarity">
    <text evidence="2">Belongs to the amino acid/polyamine transporter 2 family.</text>
</comment>
<dbReference type="AlphaFoldDB" id="A0A137PG95"/>
<dbReference type="InterPro" id="IPR013057">
    <property type="entry name" value="AA_transpt_TM"/>
</dbReference>
<feature type="transmembrane region" description="Helical" evidence="6">
    <location>
        <begin position="247"/>
        <end position="269"/>
    </location>
</feature>
<dbReference type="PANTHER" id="PTHR22950">
    <property type="entry name" value="AMINO ACID TRANSPORTER"/>
    <property type="match status" value="1"/>
</dbReference>
<keyword evidence="9" id="KW-1185">Reference proteome</keyword>
<feature type="transmembrane region" description="Helical" evidence="6">
    <location>
        <begin position="173"/>
        <end position="196"/>
    </location>
</feature>
<evidence type="ECO:0000256" key="4">
    <source>
        <dbReference type="ARBA" id="ARBA00022989"/>
    </source>
</evidence>
<dbReference type="Proteomes" id="UP000070444">
    <property type="component" value="Unassembled WGS sequence"/>
</dbReference>
<comment type="subcellular location">
    <subcellularLocation>
        <location evidence="1">Membrane</location>
        <topology evidence="1">Multi-pass membrane protein</topology>
    </subcellularLocation>
</comment>
<accession>A0A137PG95</accession>
<evidence type="ECO:0000256" key="5">
    <source>
        <dbReference type="ARBA" id="ARBA00023136"/>
    </source>
</evidence>
<feature type="domain" description="Amino acid transporter transmembrane" evidence="7">
    <location>
        <begin position="31"/>
        <end position="413"/>
    </location>
</feature>
<proteinExistence type="inferred from homology"/>
<feature type="transmembrane region" description="Helical" evidence="6">
    <location>
        <begin position="289"/>
        <end position="310"/>
    </location>
</feature>
<feature type="transmembrane region" description="Helical" evidence="6">
    <location>
        <begin position="208"/>
        <end position="226"/>
    </location>
</feature>
<gene>
    <name evidence="8" type="ORF">CONCODRAFT_83148</name>
</gene>
<organism evidence="8 9">
    <name type="scientific">Conidiobolus coronatus (strain ATCC 28846 / CBS 209.66 / NRRL 28638)</name>
    <name type="common">Delacroixia coronata</name>
    <dbReference type="NCBI Taxonomy" id="796925"/>
    <lineage>
        <taxon>Eukaryota</taxon>
        <taxon>Fungi</taxon>
        <taxon>Fungi incertae sedis</taxon>
        <taxon>Zoopagomycota</taxon>
        <taxon>Entomophthoromycotina</taxon>
        <taxon>Entomophthoromycetes</taxon>
        <taxon>Entomophthorales</taxon>
        <taxon>Ancylistaceae</taxon>
        <taxon>Conidiobolus</taxon>
    </lineage>
</organism>
<keyword evidence="4 6" id="KW-1133">Transmembrane helix</keyword>
<dbReference type="Gene3D" id="1.20.1740.10">
    <property type="entry name" value="Amino acid/polyamine transporter I"/>
    <property type="match status" value="1"/>
</dbReference>
<dbReference type="EMBL" id="KQ964428">
    <property type="protein sequence ID" value="KXN74026.1"/>
    <property type="molecule type" value="Genomic_DNA"/>
</dbReference>
<dbReference type="OrthoDB" id="40134at2759"/>
<evidence type="ECO:0000256" key="6">
    <source>
        <dbReference type="SAM" id="Phobius"/>
    </source>
</evidence>
<dbReference type="GO" id="GO:0015179">
    <property type="term" value="F:L-amino acid transmembrane transporter activity"/>
    <property type="evidence" value="ECO:0007669"/>
    <property type="project" value="TreeGrafter"/>
</dbReference>
<evidence type="ECO:0000259" key="7">
    <source>
        <dbReference type="Pfam" id="PF01490"/>
    </source>
</evidence>
<dbReference type="GO" id="GO:0005774">
    <property type="term" value="C:vacuolar membrane"/>
    <property type="evidence" value="ECO:0007669"/>
    <property type="project" value="TreeGrafter"/>
</dbReference>
<feature type="transmembrane region" description="Helical" evidence="6">
    <location>
        <begin position="331"/>
        <end position="352"/>
    </location>
</feature>
<dbReference type="STRING" id="796925.A0A137PG95"/>
<evidence type="ECO:0000256" key="2">
    <source>
        <dbReference type="ARBA" id="ARBA00008066"/>
    </source>
</evidence>
<dbReference type="PANTHER" id="PTHR22950:SF349">
    <property type="entry name" value="AMINO ACID TRANSPORTER TRANSMEMBRANE DOMAIN-CONTAINING PROTEIN"/>
    <property type="match status" value="1"/>
</dbReference>
<dbReference type="Pfam" id="PF01490">
    <property type="entry name" value="Aa_trans"/>
    <property type="match status" value="1"/>
</dbReference>
<feature type="transmembrane region" description="Helical" evidence="6">
    <location>
        <begin position="150"/>
        <end position="166"/>
    </location>
</feature>
<evidence type="ECO:0000313" key="9">
    <source>
        <dbReference type="Proteomes" id="UP000070444"/>
    </source>
</evidence>
<feature type="transmembrane region" description="Helical" evidence="6">
    <location>
        <begin position="392"/>
        <end position="412"/>
    </location>
</feature>
<dbReference type="OMA" id="FHCMMEW"/>
<keyword evidence="3 6" id="KW-0812">Transmembrane</keyword>
<protein>
    <recommendedName>
        <fullName evidence="7">Amino acid transporter transmembrane domain-containing protein</fullName>
    </recommendedName>
</protein>
<evidence type="ECO:0000256" key="1">
    <source>
        <dbReference type="ARBA" id="ARBA00004141"/>
    </source>
</evidence>
<keyword evidence="5 6" id="KW-0472">Membrane</keyword>
<sequence>MISEKKSNLTDISVKSEIDNVGTGDVHQKGGSSFGAYFNVVCVIAGTGTLGLSHAIQQGGWISIIFFLITALIAVYTGKLLIECLYVNPDKRLEEFPDIGRAAFGTFGFYFVKIFHYSISLSASCLYILLTGRNCFLIASENGSDISQPVWTVIAGIVVLIPVICLKTLKEVAFIAAVGVLSTLVVIVVVLVGGIIDMPANLHQTHSVVNGSGFPLALATIAFSYGGNVVYPHVEATMQNPKNWTKVLMFAMLTITVMYFLVAISGYYVYGDSTVSPILENLPQGAIRLTGLVSITLHVIMAAPIYVCSFSLEQENILKIDTKHMGPKKEFFCRAVLRTFIVAILTVIAIYIPFFSDLMSLVGAVANCMTIFIIPTVCHYKLFGFKNRPKWEYVWTLIVIGLGLFGLIMGTVESVKLLIADFQGQNDPTVVHGH</sequence>
<feature type="transmembrane region" description="Helical" evidence="6">
    <location>
        <begin position="107"/>
        <end position="130"/>
    </location>
</feature>
<evidence type="ECO:0000313" key="8">
    <source>
        <dbReference type="EMBL" id="KXN74026.1"/>
    </source>
</evidence>
<feature type="transmembrane region" description="Helical" evidence="6">
    <location>
        <begin position="62"/>
        <end position="86"/>
    </location>
</feature>
<evidence type="ECO:0000256" key="3">
    <source>
        <dbReference type="ARBA" id="ARBA00022692"/>
    </source>
</evidence>
<name>A0A137PG95_CONC2</name>
<reference evidence="8 9" key="1">
    <citation type="journal article" date="2015" name="Genome Biol. Evol.">
        <title>Phylogenomic analyses indicate that early fungi evolved digesting cell walls of algal ancestors of land plants.</title>
        <authorList>
            <person name="Chang Y."/>
            <person name="Wang S."/>
            <person name="Sekimoto S."/>
            <person name="Aerts A.L."/>
            <person name="Choi C."/>
            <person name="Clum A."/>
            <person name="LaButti K.M."/>
            <person name="Lindquist E.A."/>
            <person name="Yee Ngan C."/>
            <person name="Ohm R.A."/>
            <person name="Salamov A.A."/>
            <person name="Grigoriev I.V."/>
            <person name="Spatafora J.W."/>
            <person name="Berbee M.L."/>
        </authorList>
    </citation>
    <scope>NUCLEOTIDE SEQUENCE [LARGE SCALE GENOMIC DNA]</scope>
    <source>
        <strain evidence="8 9">NRRL 28638</strain>
    </source>
</reference>
<feature type="transmembrane region" description="Helical" evidence="6">
    <location>
        <begin position="358"/>
        <end position="380"/>
    </location>
</feature>
<feature type="transmembrane region" description="Helical" evidence="6">
    <location>
        <begin position="36"/>
        <end position="56"/>
    </location>
</feature>